<gene>
    <name evidence="1" type="ORF">A4R26_24730</name>
</gene>
<protein>
    <submittedName>
        <fullName evidence="1">Uncharacterized protein</fullName>
    </submittedName>
</protein>
<accession>A0A1V9FGM0</accession>
<keyword evidence="2" id="KW-1185">Reference proteome</keyword>
<proteinExistence type="predicted"/>
<evidence type="ECO:0000313" key="2">
    <source>
        <dbReference type="Proteomes" id="UP000192276"/>
    </source>
</evidence>
<evidence type="ECO:0000313" key="1">
    <source>
        <dbReference type="EMBL" id="OQP57427.1"/>
    </source>
</evidence>
<name>A0A1V9FGM0_9BACT</name>
<dbReference type="EMBL" id="LWBP01000194">
    <property type="protein sequence ID" value="OQP57427.1"/>
    <property type="molecule type" value="Genomic_DNA"/>
</dbReference>
<sequence length="65" mass="7217">MSNAERKYLIFQAYFVFKYLAIGGKHTKTLNVDSFPSEAIRVKRFLVVQLFSCSVAGVPTPTSSG</sequence>
<dbReference type="STRING" id="550983.A4R26_24730"/>
<dbReference type="AlphaFoldDB" id="A0A1V9FGM0"/>
<organism evidence="1 2">
    <name type="scientific">Niastella populi</name>
    <dbReference type="NCBI Taxonomy" id="550983"/>
    <lineage>
        <taxon>Bacteria</taxon>
        <taxon>Pseudomonadati</taxon>
        <taxon>Bacteroidota</taxon>
        <taxon>Chitinophagia</taxon>
        <taxon>Chitinophagales</taxon>
        <taxon>Chitinophagaceae</taxon>
        <taxon>Niastella</taxon>
    </lineage>
</organism>
<comment type="caution">
    <text evidence="1">The sequence shown here is derived from an EMBL/GenBank/DDBJ whole genome shotgun (WGS) entry which is preliminary data.</text>
</comment>
<reference evidence="2" key="1">
    <citation type="submission" date="2016-04" db="EMBL/GenBank/DDBJ databases">
        <authorList>
            <person name="Chen L."/>
            <person name="Zhuang W."/>
            <person name="Wang G."/>
        </authorList>
    </citation>
    <scope>NUCLEOTIDE SEQUENCE [LARGE SCALE GENOMIC DNA]</scope>
    <source>
        <strain evidence="2">208</strain>
    </source>
</reference>
<dbReference type="Proteomes" id="UP000192276">
    <property type="component" value="Unassembled WGS sequence"/>
</dbReference>